<evidence type="ECO:0000256" key="1">
    <source>
        <dbReference type="ARBA" id="ARBA00007905"/>
    </source>
</evidence>
<dbReference type="Pfam" id="PF00248">
    <property type="entry name" value="Aldo_ket_red"/>
    <property type="match status" value="1"/>
</dbReference>
<sequence>MINQKYTNLNDGLKIPTVGFGTWKVSDTEAPAVVEEALAAGYRSIDTAAIYGNESGVGTAIKNSSVDRAEIFLTTKVWNSEQGYDSTLRAMDTSLKKLKTDYVDLYLIHWPMPAQDKYVATWKALNRLRTEGIARSIGVCNFNIDHLERLIGETGVIPVLNQVELHPYFQQKELRDFHAKHNIATEAWSPLARGKLFEDKVIVELAKKYNKTPSQIVLRWHFENGIIAIPKSSHTKRILENIDIFDFNLEASDLALISTIDDVNGRTSFDPATAVF</sequence>
<dbReference type="RefSeq" id="WP_323575789.1">
    <property type="nucleotide sequence ID" value="NZ_JAYGJQ010000001.1"/>
</dbReference>
<dbReference type="PANTHER" id="PTHR43827">
    <property type="entry name" value="2,5-DIKETO-D-GLUCONIC ACID REDUCTASE"/>
    <property type="match status" value="1"/>
</dbReference>
<keyword evidence="6" id="KW-1185">Reference proteome</keyword>
<comment type="caution">
    <text evidence="5">The sequence shown here is derived from an EMBL/GenBank/DDBJ whole genome shotgun (WGS) entry which is preliminary data.</text>
</comment>
<evidence type="ECO:0000313" key="5">
    <source>
        <dbReference type="EMBL" id="MEA9356112.1"/>
    </source>
</evidence>
<dbReference type="PRINTS" id="PR00069">
    <property type="entry name" value="ALDKETRDTASE"/>
</dbReference>
<dbReference type="PIRSF" id="PIRSF000097">
    <property type="entry name" value="AKR"/>
    <property type="match status" value="1"/>
</dbReference>
<proteinExistence type="inferred from homology"/>
<reference evidence="5 6" key="1">
    <citation type="submission" date="2023-11" db="EMBL/GenBank/DDBJ databases">
        <title>A Novel Polar Bacteriovorax (B. antarcticus) Isolated from the Biocrust in Antarctica.</title>
        <authorList>
            <person name="Mun W."/>
            <person name="Choi S.Y."/>
            <person name="Mitchell R.J."/>
        </authorList>
    </citation>
    <scope>NUCLEOTIDE SEQUENCE [LARGE SCALE GENOMIC DNA]</scope>
    <source>
        <strain evidence="5 6">PP10</strain>
    </source>
</reference>
<evidence type="ECO:0000313" key="6">
    <source>
        <dbReference type="Proteomes" id="UP001302274"/>
    </source>
</evidence>
<dbReference type="EMBL" id="JAYGJQ010000001">
    <property type="protein sequence ID" value="MEA9356112.1"/>
    <property type="molecule type" value="Genomic_DNA"/>
</dbReference>
<evidence type="ECO:0000259" key="4">
    <source>
        <dbReference type="Pfam" id="PF00248"/>
    </source>
</evidence>
<accession>A0ABU5VT60</accession>
<dbReference type="InterPro" id="IPR023210">
    <property type="entry name" value="NADP_OxRdtase_dom"/>
</dbReference>
<dbReference type="PROSITE" id="PS00063">
    <property type="entry name" value="ALDOKETO_REDUCTASE_3"/>
    <property type="match status" value="1"/>
</dbReference>
<dbReference type="InterPro" id="IPR036812">
    <property type="entry name" value="NAD(P)_OxRdtase_dom_sf"/>
</dbReference>
<keyword evidence="3" id="KW-0560">Oxidoreductase</keyword>
<keyword evidence="2" id="KW-0521">NADP</keyword>
<dbReference type="InterPro" id="IPR018170">
    <property type="entry name" value="Aldo/ket_reductase_CS"/>
</dbReference>
<gene>
    <name evidence="5" type="ORF">SHI21_07865</name>
</gene>
<dbReference type="PROSITE" id="PS00798">
    <property type="entry name" value="ALDOKETO_REDUCTASE_1"/>
    <property type="match status" value="1"/>
</dbReference>
<dbReference type="Gene3D" id="3.20.20.100">
    <property type="entry name" value="NADP-dependent oxidoreductase domain"/>
    <property type="match status" value="1"/>
</dbReference>
<feature type="domain" description="NADP-dependent oxidoreductase" evidence="4">
    <location>
        <begin position="18"/>
        <end position="261"/>
    </location>
</feature>
<dbReference type="Proteomes" id="UP001302274">
    <property type="component" value="Unassembled WGS sequence"/>
</dbReference>
<dbReference type="PANTHER" id="PTHR43827:SF3">
    <property type="entry name" value="NADP-DEPENDENT OXIDOREDUCTASE DOMAIN-CONTAINING PROTEIN"/>
    <property type="match status" value="1"/>
</dbReference>
<dbReference type="InterPro" id="IPR020471">
    <property type="entry name" value="AKR"/>
</dbReference>
<organism evidence="5 6">
    <name type="scientific">Bacteriovorax antarcticus</name>
    <dbReference type="NCBI Taxonomy" id="3088717"/>
    <lineage>
        <taxon>Bacteria</taxon>
        <taxon>Pseudomonadati</taxon>
        <taxon>Bdellovibrionota</taxon>
        <taxon>Bacteriovoracia</taxon>
        <taxon>Bacteriovoracales</taxon>
        <taxon>Bacteriovoracaceae</taxon>
        <taxon>Bacteriovorax</taxon>
    </lineage>
</organism>
<name>A0ABU5VT60_9BACT</name>
<protein>
    <submittedName>
        <fullName evidence="5">Aldo/keto reductase</fullName>
    </submittedName>
</protein>
<dbReference type="SUPFAM" id="SSF51430">
    <property type="entry name" value="NAD(P)-linked oxidoreductase"/>
    <property type="match status" value="1"/>
</dbReference>
<dbReference type="PROSITE" id="PS00062">
    <property type="entry name" value="ALDOKETO_REDUCTASE_2"/>
    <property type="match status" value="1"/>
</dbReference>
<comment type="similarity">
    <text evidence="1">Belongs to the aldo/keto reductase family.</text>
</comment>
<evidence type="ECO:0000256" key="3">
    <source>
        <dbReference type="ARBA" id="ARBA00023002"/>
    </source>
</evidence>
<evidence type="ECO:0000256" key="2">
    <source>
        <dbReference type="ARBA" id="ARBA00022857"/>
    </source>
</evidence>